<keyword evidence="2" id="KW-1185">Reference proteome</keyword>
<gene>
    <name evidence="1" type="ORF">K0M31_001897</name>
</gene>
<dbReference type="EMBL" id="JAHYIQ010000001">
    <property type="protein sequence ID" value="KAK1137385.1"/>
    <property type="molecule type" value="Genomic_DNA"/>
</dbReference>
<proteinExistence type="predicted"/>
<reference evidence="1" key="1">
    <citation type="submission" date="2021-10" db="EMBL/GenBank/DDBJ databases">
        <title>Melipona bicolor Genome sequencing and assembly.</title>
        <authorList>
            <person name="Araujo N.S."/>
            <person name="Arias M.C."/>
        </authorList>
    </citation>
    <scope>NUCLEOTIDE SEQUENCE</scope>
    <source>
        <strain evidence="1">USP_2M_L1-L4_2017</strain>
        <tissue evidence="1">Whole body</tissue>
    </source>
</reference>
<name>A0AA40GGI1_9HYME</name>
<evidence type="ECO:0000313" key="1">
    <source>
        <dbReference type="EMBL" id="KAK1137385.1"/>
    </source>
</evidence>
<sequence>MERTGSSDFQQLGERGRVKTALTRLKTFYDTLEEPEPIDSFRERLDHNCALLERFEAIQDCIIAIVAGTADVEAHEWYRDEFEHTYYRLIGNSAPNTELASFNDFE</sequence>
<dbReference type="AlphaFoldDB" id="A0AA40GGI1"/>
<accession>A0AA40GGI1</accession>
<dbReference type="Proteomes" id="UP001177670">
    <property type="component" value="Unassembled WGS sequence"/>
</dbReference>
<evidence type="ECO:0000313" key="2">
    <source>
        <dbReference type="Proteomes" id="UP001177670"/>
    </source>
</evidence>
<organism evidence="1 2">
    <name type="scientific">Melipona bicolor</name>
    <dbReference type="NCBI Taxonomy" id="60889"/>
    <lineage>
        <taxon>Eukaryota</taxon>
        <taxon>Metazoa</taxon>
        <taxon>Ecdysozoa</taxon>
        <taxon>Arthropoda</taxon>
        <taxon>Hexapoda</taxon>
        <taxon>Insecta</taxon>
        <taxon>Pterygota</taxon>
        <taxon>Neoptera</taxon>
        <taxon>Endopterygota</taxon>
        <taxon>Hymenoptera</taxon>
        <taxon>Apocrita</taxon>
        <taxon>Aculeata</taxon>
        <taxon>Apoidea</taxon>
        <taxon>Anthophila</taxon>
        <taxon>Apidae</taxon>
        <taxon>Melipona</taxon>
    </lineage>
</organism>
<comment type="caution">
    <text evidence="1">The sequence shown here is derived from an EMBL/GenBank/DDBJ whole genome shotgun (WGS) entry which is preliminary data.</text>
</comment>
<protein>
    <submittedName>
        <fullName evidence="1">Uncharacterized protein</fullName>
    </submittedName>
</protein>